<organism evidence="2 3">
    <name type="scientific">Nocardia bhagyanarayanae</name>
    <dbReference type="NCBI Taxonomy" id="1215925"/>
    <lineage>
        <taxon>Bacteria</taxon>
        <taxon>Bacillati</taxon>
        <taxon>Actinomycetota</taxon>
        <taxon>Actinomycetes</taxon>
        <taxon>Mycobacteriales</taxon>
        <taxon>Nocardiaceae</taxon>
        <taxon>Nocardia</taxon>
    </lineage>
</organism>
<dbReference type="Pfam" id="PF00296">
    <property type="entry name" value="Bac_luciferase"/>
    <property type="match status" value="1"/>
</dbReference>
<dbReference type="InterPro" id="IPR019921">
    <property type="entry name" value="Lucif-like_OxRdtase_Rv2161c"/>
</dbReference>
<evidence type="ECO:0000313" key="2">
    <source>
        <dbReference type="EMBL" id="TQM33527.1"/>
    </source>
</evidence>
<dbReference type="GO" id="GO:0016705">
    <property type="term" value="F:oxidoreductase activity, acting on paired donors, with incorporation or reduction of molecular oxygen"/>
    <property type="evidence" value="ECO:0007669"/>
    <property type="project" value="InterPro"/>
</dbReference>
<keyword evidence="3" id="KW-1185">Reference proteome</keyword>
<dbReference type="Gene3D" id="3.20.20.30">
    <property type="entry name" value="Luciferase-like domain"/>
    <property type="match status" value="1"/>
</dbReference>
<evidence type="ECO:0000313" key="3">
    <source>
        <dbReference type="Proteomes" id="UP000316331"/>
    </source>
</evidence>
<sequence length="286" mass="31182">MRYGIVLFTSDRGITPADAAAAAERAGFDSFYVPEHTHIPVVRAAAHPRTGDASLPDDRYLRTLDPWVALGTAAAVTERITLSTAVALPAEHHPITLAKAIASLDHLSGGRVSLGVGFGWNTDELAHHGVPANKRRTVLREHLDAMRAIWSEEEASFSGEFVNFGPSWSWPKPTQKRIPVLLGAAGGEKSFTWLAKNADGWITTPTEEGLGEKIELLHRIWREHGRTETPEIIALAGRHDAAQLAKWAELGVTEAVFGLPDRDAEEVRAYLDRLAGKLGLTGTDRR</sequence>
<protein>
    <submittedName>
        <fullName evidence="2">Putative F420-dependent oxidoreductase</fullName>
    </submittedName>
</protein>
<gene>
    <name evidence="2" type="ORF">FB390_5260</name>
</gene>
<dbReference type="InterPro" id="IPR036661">
    <property type="entry name" value="Luciferase-like_sf"/>
</dbReference>
<comment type="caution">
    <text evidence="2">The sequence shown here is derived from an EMBL/GenBank/DDBJ whole genome shotgun (WGS) entry which is preliminary data.</text>
</comment>
<accession>A0A543FI47</accession>
<dbReference type="Proteomes" id="UP000316331">
    <property type="component" value="Unassembled WGS sequence"/>
</dbReference>
<dbReference type="PANTHER" id="PTHR30011">
    <property type="entry name" value="ALKANESULFONATE MONOOXYGENASE-RELATED"/>
    <property type="match status" value="1"/>
</dbReference>
<dbReference type="PANTHER" id="PTHR30011:SF32">
    <property type="entry name" value="CONSERVED PROTEIN"/>
    <property type="match status" value="1"/>
</dbReference>
<feature type="domain" description="Luciferase-like" evidence="1">
    <location>
        <begin position="18"/>
        <end position="233"/>
    </location>
</feature>
<dbReference type="InterPro" id="IPR051260">
    <property type="entry name" value="Diverse_substr_monoxygenases"/>
</dbReference>
<proteinExistence type="predicted"/>
<dbReference type="InterPro" id="IPR011251">
    <property type="entry name" value="Luciferase-like_dom"/>
</dbReference>
<evidence type="ECO:0000259" key="1">
    <source>
        <dbReference type="Pfam" id="PF00296"/>
    </source>
</evidence>
<dbReference type="OrthoDB" id="3206024at2"/>
<dbReference type="NCBIfam" id="TIGR03619">
    <property type="entry name" value="F420_Rv2161c"/>
    <property type="match status" value="1"/>
</dbReference>
<reference evidence="2 3" key="1">
    <citation type="submission" date="2019-06" db="EMBL/GenBank/DDBJ databases">
        <title>Sequencing the genomes of 1000 actinobacteria strains.</title>
        <authorList>
            <person name="Klenk H.-P."/>
        </authorList>
    </citation>
    <scope>NUCLEOTIDE SEQUENCE [LARGE SCALE GENOMIC DNA]</scope>
    <source>
        <strain evidence="2 3">DSM 103495</strain>
    </source>
</reference>
<dbReference type="SUPFAM" id="SSF51679">
    <property type="entry name" value="Bacterial luciferase-like"/>
    <property type="match status" value="1"/>
</dbReference>
<dbReference type="EMBL" id="VFPG01000001">
    <property type="protein sequence ID" value="TQM33527.1"/>
    <property type="molecule type" value="Genomic_DNA"/>
</dbReference>
<dbReference type="AlphaFoldDB" id="A0A543FI47"/>
<name>A0A543FI47_9NOCA</name>